<gene>
    <name evidence="1" type="ORF">BJ960_002544</name>
</gene>
<protein>
    <submittedName>
        <fullName evidence="1">L-rhamnose mutarotase</fullName>
        <ecNumber evidence="1">5.1.3.32</ecNumber>
    </submittedName>
</protein>
<dbReference type="GO" id="GO:0062192">
    <property type="term" value="F:L-rhamnose mutarotase activity"/>
    <property type="evidence" value="ECO:0007669"/>
    <property type="project" value="UniProtKB-EC"/>
</dbReference>
<dbReference type="InterPro" id="IPR011008">
    <property type="entry name" value="Dimeric_a/b-barrel"/>
</dbReference>
<keyword evidence="1" id="KW-0413">Isomerase</keyword>
<reference evidence="1 2" key="1">
    <citation type="submission" date="2020-07" db="EMBL/GenBank/DDBJ databases">
        <title>Sequencing the genomes of 1000 actinobacteria strains.</title>
        <authorList>
            <person name="Klenk H.-P."/>
        </authorList>
    </citation>
    <scope>NUCLEOTIDE SEQUENCE [LARGE SCALE GENOMIC DNA]</scope>
    <source>
        <strain evidence="1 2">DSM 17380</strain>
    </source>
</reference>
<evidence type="ECO:0000313" key="2">
    <source>
        <dbReference type="Proteomes" id="UP000586095"/>
    </source>
</evidence>
<sequence>MNRFCYLFDIIPGSEQRYADEHATLWDGVAEAMRDAGVTEYTLFRRGTLVIATGSCNGPVSETFARLERDPVNAAWSAHIRSLMIDPTDDDGRLLFAAEVWQLPGTAQASTSS</sequence>
<evidence type="ECO:0000313" key="1">
    <source>
        <dbReference type="EMBL" id="NYD27741.1"/>
    </source>
</evidence>
<dbReference type="SUPFAM" id="SSF54909">
    <property type="entry name" value="Dimeric alpha+beta barrel"/>
    <property type="match status" value="1"/>
</dbReference>
<dbReference type="AlphaFoldDB" id="A0A852R2A5"/>
<accession>A0A852R2A5</accession>
<dbReference type="InterPro" id="IPR008000">
    <property type="entry name" value="Rham/fucose_mutarotase"/>
</dbReference>
<comment type="caution">
    <text evidence="1">The sequence shown here is derived from an EMBL/GenBank/DDBJ whole genome shotgun (WGS) entry which is preliminary data.</text>
</comment>
<dbReference type="EC" id="5.1.3.32" evidence="1"/>
<dbReference type="Gene3D" id="3.30.70.100">
    <property type="match status" value="1"/>
</dbReference>
<proteinExistence type="predicted"/>
<dbReference type="RefSeq" id="WP_185987569.1">
    <property type="nucleotide sequence ID" value="NZ_BAAALZ010000001.1"/>
</dbReference>
<dbReference type="Proteomes" id="UP000586095">
    <property type="component" value="Unassembled WGS sequence"/>
</dbReference>
<name>A0A852R2A5_9MICO</name>
<organism evidence="1 2">
    <name type="scientific">Leucobacter aridicollis</name>
    <dbReference type="NCBI Taxonomy" id="283878"/>
    <lineage>
        <taxon>Bacteria</taxon>
        <taxon>Bacillati</taxon>
        <taxon>Actinomycetota</taxon>
        <taxon>Actinomycetes</taxon>
        <taxon>Micrococcales</taxon>
        <taxon>Microbacteriaceae</taxon>
        <taxon>Leucobacter</taxon>
    </lineage>
</organism>
<dbReference type="Pfam" id="PF05336">
    <property type="entry name" value="rhaM"/>
    <property type="match status" value="1"/>
</dbReference>
<keyword evidence="2" id="KW-1185">Reference proteome</keyword>
<dbReference type="EMBL" id="JACCBD010000001">
    <property type="protein sequence ID" value="NYD27741.1"/>
    <property type="molecule type" value="Genomic_DNA"/>
</dbReference>